<dbReference type="Proteomes" id="UP000887565">
    <property type="component" value="Unplaced"/>
</dbReference>
<dbReference type="WBParaSite" id="nRc.2.0.1.t00860-RA">
    <property type="protein sequence ID" value="nRc.2.0.1.t00860-RA"/>
    <property type="gene ID" value="nRc.2.0.1.g00860"/>
</dbReference>
<sequence>MILPFKTVLIGTCRCANKLDGAVIRYFYRSAVDPHFTGIDEEFLDPGGADDGNYWLDSALDLEQARAGPEFRQST</sequence>
<organism evidence="1 2">
    <name type="scientific">Romanomermis culicivorax</name>
    <name type="common">Nematode worm</name>
    <dbReference type="NCBI Taxonomy" id="13658"/>
    <lineage>
        <taxon>Eukaryota</taxon>
        <taxon>Metazoa</taxon>
        <taxon>Ecdysozoa</taxon>
        <taxon>Nematoda</taxon>
        <taxon>Enoplea</taxon>
        <taxon>Dorylaimia</taxon>
        <taxon>Mermithida</taxon>
        <taxon>Mermithoidea</taxon>
        <taxon>Mermithidae</taxon>
        <taxon>Romanomermis</taxon>
    </lineage>
</organism>
<keyword evidence="1" id="KW-1185">Reference proteome</keyword>
<name>A0A915HGV7_ROMCU</name>
<reference evidence="2" key="1">
    <citation type="submission" date="2022-11" db="UniProtKB">
        <authorList>
            <consortium name="WormBaseParasite"/>
        </authorList>
    </citation>
    <scope>IDENTIFICATION</scope>
</reference>
<protein>
    <submittedName>
        <fullName evidence="2">Uncharacterized protein</fullName>
    </submittedName>
</protein>
<accession>A0A915HGV7</accession>
<dbReference type="AlphaFoldDB" id="A0A915HGV7"/>
<evidence type="ECO:0000313" key="2">
    <source>
        <dbReference type="WBParaSite" id="nRc.2.0.1.t00860-RA"/>
    </source>
</evidence>
<evidence type="ECO:0000313" key="1">
    <source>
        <dbReference type="Proteomes" id="UP000887565"/>
    </source>
</evidence>
<proteinExistence type="predicted"/>